<feature type="binding site" evidence="12">
    <location>
        <position position="199"/>
    </location>
    <ligand>
        <name>[4Fe-4S] cluster</name>
        <dbReference type="ChEBI" id="CHEBI:49883"/>
    </ligand>
</feature>
<keyword evidence="4 12" id="KW-0227">DNA damage</keyword>
<keyword evidence="10 12" id="KW-0456">Lyase</keyword>
<reference evidence="14 15" key="1">
    <citation type="journal article" date="2015" name="Genome Announc.">
        <title>Expanding the biotechnology potential of lactobacilli through comparative genomics of 213 strains and associated genera.</title>
        <authorList>
            <person name="Sun Z."/>
            <person name="Harris H.M."/>
            <person name="McCann A."/>
            <person name="Guo C."/>
            <person name="Argimon S."/>
            <person name="Zhang W."/>
            <person name="Yang X."/>
            <person name="Jeffery I.B."/>
            <person name="Cooney J.C."/>
            <person name="Kagawa T.F."/>
            <person name="Liu W."/>
            <person name="Song Y."/>
            <person name="Salvetti E."/>
            <person name="Wrobel A."/>
            <person name="Rasinkangas P."/>
            <person name="Parkhill J."/>
            <person name="Rea M.C."/>
            <person name="O'Sullivan O."/>
            <person name="Ritari J."/>
            <person name="Douillard F.P."/>
            <person name="Paul Ross R."/>
            <person name="Yang R."/>
            <person name="Briner A.E."/>
            <person name="Felis G.E."/>
            <person name="de Vos W.M."/>
            <person name="Barrangou R."/>
            <person name="Klaenhammer T.R."/>
            <person name="Caufield P.W."/>
            <person name="Cui Y."/>
            <person name="Zhang H."/>
            <person name="O'Toole P.W."/>
        </authorList>
    </citation>
    <scope>NUCLEOTIDE SEQUENCE [LARGE SCALE GENOMIC DNA]</scope>
    <source>
        <strain evidence="14 15">DSM 20253</strain>
    </source>
</reference>
<evidence type="ECO:0000256" key="9">
    <source>
        <dbReference type="ARBA" id="ARBA00023204"/>
    </source>
</evidence>
<comment type="cofactor">
    <cofactor evidence="12">
        <name>[4Fe-4S] cluster</name>
        <dbReference type="ChEBI" id="CHEBI:49883"/>
    </cofactor>
    <text evidence="12">Binds 1 [4Fe-4S] cluster.</text>
</comment>
<evidence type="ECO:0000256" key="11">
    <source>
        <dbReference type="ARBA" id="ARBA00023295"/>
    </source>
</evidence>
<dbReference type="STRING" id="1423796.FC24_GL001048"/>
<dbReference type="InterPro" id="IPR005759">
    <property type="entry name" value="Nth"/>
</dbReference>
<dbReference type="FunFam" id="1.10.340.30:FF:000001">
    <property type="entry name" value="Endonuclease III"/>
    <property type="match status" value="1"/>
</dbReference>
<evidence type="ECO:0000313" key="14">
    <source>
        <dbReference type="EMBL" id="KRM98709.1"/>
    </source>
</evidence>
<dbReference type="CDD" id="cd00056">
    <property type="entry name" value="ENDO3c"/>
    <property type="match status" value="1"/>
</dbReference>
<keyword evidence="8 12" id="KW-0238">DNA-binding</keyword>
<keyword evidence="14" id="KW-0255">Endonuclease</keyword>
<dbReference type="AlphaFoldDB" id="A0A0R2D4Y5"/>
<keyword evidence="9 12" id="KW-0234">DNA repair</keyword>
<proteinExistence type="inferred from homology"/>
<dbReference type="EMBL" id="AYYI01000027">
    <property type="protein sequence ID" value="KRM98709.1"/>
    <property type="molecule type" value="Genomic_DNA"/>
</dbReference>
<dbReference type="InterPro" id="IPR003265">
    <property type="entry name" value="HhH-GPD_domain"/>
</dbReference>
<dbReference type="Gene3D" id="1.10.1670.10">
    <property type="entry name" value="Helix-hairpin-Helix base-excision DNA repair enzymes (C-terminal)"/>
    <property type="match status" value="1"/>
</dbReference>
<comment type="catalytic activity">
    <reaction evidence="12">
        <text>2'-deoxyribonucleotide-(2'-deoxyribose 5'-phosphate)-2'-deoxyribonucleotide-DNA = a 3'-end 2'-deoxyribonucleotide-(2,3-dehydro-2,3-deoxyribose 5'-phosphate)-DNA + a 5'-end 5'-phospho-2'-deoxyribonucleoside-DNA + H(+)</text>
        <dbReference type="Rhea" id="RHEA:66592"/>
        <dbReference type="Rhea" id="RHEA-COMP:13180"/>
        <dbReference type="Rhea" id="RHEA-COMP:16897"/>
        <dbReference type="Rhea" id="RHEA-COMP:17067"/>
        <dbReference type="ChEBI" id="CHEBI:15378"/>
        <dbReference type="ChEBI" id="CHEBI:136412"/>
        <dbReference type="ChEBI" id="CHEBI:157695"/>
        <dbReference type="ChEBI" id="CHEBI:167181"/>
        <dbReference type="EC" id="4.2.99.18"/>
    </reaction>
</comment>
<dbReference type="GO" id="GO:0003677">
    <property type="term" value="F:DNA binding"/>
    <property type="evidence" value="ECO:0007669"/>
    <property type="project" value="UniProtKB-UniRule"/>
</dbReference>
<feature type="binding site" evidence="12">
    <location>
        <position position="205"/>
    </location>
    <ligand>
        <name>[4Fe-4S] cluster</name>
        <dbReference type="ChEBI" id="CHEBI:49883"/>
    </ligand>
</feature>
<protein>
    <recommendedName>
        <fullName evidence="12">Endonuclease III</fullName>
        <ecNumber evidence="12">4.2.99.18</ecNumber>
    </recommendedName>
    <alternativeName>
        <fullName evidence="12">DNA-(apurinic or apyrimidinic site) lyase</fullName>
    </alternativeName>
</protein>
<evidence type="ECO:0000259" key="13">
    <source>
        <dbReference type="SMART" id="SM00478"/>
    </source>
</evidence>
<feature type="binding site" evidence="12">
    <location>
        <position position="196"/>
    </location>
    <ligand>
        <name>[4Fe-4S] cluster</name>
        <dbReference type="ChEBI" id="CHEBI:49883"/>
    </ligand>
</feature>
<keyword evidence="2 12" id="KW-0004">4Fe-4S</keyword>
<dbReference type="Gene3D" id="1.10.340.30">
    <property type="entry name" value="Hypothetical protein, domain 2"/>
    <property type="match status" value="1"/>
</dbReference>
<organism evidence="14 15">
    <name type="scientific">Loigolactobacillus rennini DSM 20253</name>
    <dbReference type="NCBI Taxonomy" id="1423796"/>
    <lineage>
        <taxon>Bacteria</taxon>
        <taxon>Bacillati</taxon>
        <taxon>Bacillota</taxon>
        <taxon>Bacilli</taxon>
        <taxon>Lactobacillales</taxon>
        <taxon>Lactobacillaceae</taxon>
        <taxon>Loigolactobacillus</taxon>
    </lineage>
</organism>
<dbReference type="HAMAP" id="MF_00942">
    <property type="entry name" value="Nth"/>
    <property type="match status" value="1"/>
</dbReference>
<dbReference type="FunFam" id="1.10.1670.10:FF:000001">
    <property type="entry name" value="Endonuclease III"/>
    <property type="match status" value="1"/>
</dbReference>
<dbReference type="RefSeq" id="WP_057873682.1">
    <property type="nucleotide sequence ID" value="NZ_AYYI01000027.1"/>
</dbReference>
<dbReference type="InterPro" id="IPR011257">
    <property type="entry name" value="DNA_glycosylase"/>
</dbReference>
<evidence type="ECO:0000313" key="15">
    <source>
        <dbReference type="Proteomes" id="UP000051638"/>
    </source>
</evidence>
<dbReference type="GO" id="GO:0140078">
    <property type="term" value="F:class I DNA-(apurinic or apyrimidinic site) endonuclease activity"/>
    <property type="evidence" value="ECO:0007669"/>
    <property type="project" value="UniProtKB-EC"/>
</dbReference>
<dbReference type="PANTHER" id="PTHR10359">
    <property type="entry name" value="A/G-SPECIFIC ADENINE GLYCOSYLASE/ENDONUCLEASE III"/>
    <property type="match status" value="1"/>
</dbReference>
<keyword evidence="6 12" id="KW-0408">Iron</keyword>
<comment type="caution">
    <text evidence="14">The sequence shown here is derived from an EMBL/GenBank/DDBJ whole genome shotgun (WGS) entry which is preliminary data.</text>
</comment>
<evidence type="ECO:0000256" key="10">
    <source>
        <dbReference type="ARBA" id="ARBA00023239"/>
    </source>
</evidence>
<dbReference type="PANTHER" id="PTHR10359:SF18">
    <property type="entry name" value="ENDONUCLEASE III"/>
    <property type="match status" value="1"/>
</dbReference>
<dbReference type="Pfam" id="PF00730">
    <property type="entry name" value="HhH-GPD"/>
    <property type="match status" value="1"/>
</dbReference>
<dbReference type="InterPro" id="IPR004036">
    <property type="entry name" value="Endonuclease-III-like_CS2"/>
</dbReference>
<keyword evidence="5 12" id="KW-0378">Hydrolase</keyword>
<evidence type="ECO:0000256" key="6">
    <source>
        <dbReference type="ARBA" id="ARBA00023004"/>
    </source>
</evidence>
<accession>A0A0R2D4Y5</accession>
<evidence type="ECO:0000256" key="5">
    <source>
        <dbReference type="ARBA" id="ARBA00022801"/>
    </source>
</evidence>
<feature type="binding site" evidence="12">
    <location>
        <position position="189"/>
    </location>
    <ligand>
        <name>[4Fe-4S] cluster</name>
        <dbReference type="ChEBI" id="CHEBI:49883"/>
    </ligand>
</feature>
<dbReference type="PIRSF" id="PIRSF001435">
    <property type="entry name" value="Nth"/>
    <property type="match status" value="1"/>
</dbReference>
<evidence type="ECO:0000256" key="4">
    <source>
        <dbReference type="ARBA" id="ARBA00022763"/>
    </source>
</evidence>
<evidence type="ECO:0000256" key="3">
    <source>
        <dbReference type="ARBA" id="ARBA00022723"/>
    </source>
</evidence>
<dbReference type="GO" id="GO:0019104">
    <property type="term" value="F:DNA N-glycosylase activity"/>
    <property type="evidence" value="ECO:0007669"/>
    <property type="project" value="UniProtKB-UniRule"/>
</dbReference>
<dbReference type="PROSITE" id="PS01155">
    <property type="entry name" value="ENDONUCLEASE_III_2"/>
    <property type="match status" value="1"/>
</dbReference>
<dbReference type="NCBIfam" id="TIGR01083">
    <property type="entry name" value="nth"/>
    <property type="match status" value="1"/>
</dbReference>
<dbReference type="EC" id="4.2.99.18" evidence="12"/>
<dbReference type="OrthoDB" id="9800977at2"/>
<keyword evidence="14" id="KW-0540">Nuclease</keyword>
<dbReference type="InterPro" id="IPR023170">
    <property type="entry name" value="HhH_base_excis_C"/>
</dbReference>
<evidence type="ECO:0000256" key="8">
    <source>
        <dbReference type="ARBA" id="ARBA00023125"/>
    </source>
</evidence>
<keyword evidence="3 12" id="KW-0479">Metal-binding</keyword>
<dbReference type="SUPFAM" id="SSF48150">
    <property type="entry name" value="DNA-glycosylase"/>
    <property type="match status" value="1"/>
</dbReference>
<evidence type="ECO:0000256" key="12">
    <source>
        <dbReference type="HAMAP-Rule" id="MF_00942"/>
    </source>
</evidence>
<dbReference type="InterPro" id="IPR000445">
    <property type="entry name" value="HhH_motif"/>
</dbReference>
<keyword evidence="11 12" id="KW-0326">Glycosidase</keyword>
<dbReference type="PATRIC" id="fig|1423796.3.peg.1072"/>
<evidence type="ECO:0000256" key="1">
    <source>
        <dbReference type="ARBA" id="ARBA00008343"/>
    </source>
</evidence>
<comment type="similarity">
    <text evidence="1 12">Belongs to the Nth/MutY family.</text>
</comment>
<feature type="domain" description="HhH-GPD" evidence="13">
    <location>
        <begin position="39"/>
        <end position="187"/>
    </location>
</feature>
<evidence type="ECO:0000256" key="2">
    <source>
        <dbReference type="ARBA" id="ARBA00022485"/>
    </source>
</evidence>
<keyword evidence="7 12" id="KW-0411">Iron-sulfur</keyword>
<dbReference type="Proteomes" id="UP000051638">
    <property type="component" value="Unassembled WGS sequence"/>
</dbReference>
<sequence>MLTKKQTRLAIAIMGKMFPDAKPSLVAQTPFQYLIAVLLSAQATDISVNKVTPKLFSDFPDPQTMAAASEAALRQDIHSIGLYRNKAKHMKAASQALVENFGGVVPKRRQDLVTLPGVGRKTAAVVLADAFNIPAFAVDTHVTRVTKRLQIVAADASVLQIEQRMTHLLPKKLWVAAHHRLIYFGRYHCLARAPKCLQCPLLSICADGQQRLAVH</sequence>
<dbReference type="SMART" id="SM00478">
    <property type="entry name" value="ENDO3c"/>
    <property type="match status" value="1"/>
</dbReference>
<dbReference type="Pfam" id="PF00633">
    <property type="entry name" value="HHH"/>
    <property type="match status" value="1"/>
</dbReference>
<comment type="function">
    <text evidence="12">DNA repair enzyme that has both DNA N-glycosylase activity and AP-lyase activity. The DNA N-glycosylase activity releases various damaged pyrimidines from DNA by cleaving the N-glycosidic bond, leaving an AP (apurinic/apyrimidinic) site. The AP-lyase activity cleaves the phosphodiester bond 3' to the AP site by a beta-elimination, leaving a 3'-terminal unsaturated sugar and a product with a terminal 5'-phosphate.</text>
</comment>
<gene>
    <name evidence="12" type="primary">nth</name>
    <name evidence="14" type="ORF">FC24_GL001048</name>
</gene>
<evidence type="ECO:0000256" key="7">
    <source>
        <dbReference type="ARBA" id="ARBA00023014"/>
    </source>
</evidence>
<keyword evidence="15" id="KW-1185">Reference proteome</keyword>
<dbReference type="GO" id="GO:0046872">
    <property type="term" value="F:metal ion binding"/>
    <property type="evidence" value="ECO:0007669"/>
    <property type="project" value="UniProtKB-KW"/>
</dbReference>
<name>A0A0R2D4Y5_9LACO</name>
<dbReference type="GO" id="GO:0006285">
    <property type="term" value="P:base-excision repair, AP site formation"/>
    <property type="evidence" value="ECO:0007669"/>
    <property type="project" value="TreeGrafter"/>
</dbReference>
<dbReference type="GO" id="GO:0051539">
    <property type="term" value="F:4 iron, 4 sulfur cluster binding"/>
    <property type="evidence" value="ECO:0007669"/>
    <property type="project" value="UniProtKB-UniRule"/>
</dbReference>